<dbReference type="HOGENOM" id="CLU_1555824_0_0_1"/>
<dbReference type="Proteomes" id="UP000053257">
    <property type="component" value="Unassembled WGS sequence"/>
</dbReference>
<dbReference type="EMBL" id="KN840439">
    <property type="protein sequence ID" value="KIP12540.1"/>
    <property type="molecule type" value="Genomic_DNA"/>
</dbReference>
<name>A0A0C3SFR4_PHLG1</name>
<evidence type="ECO:0000313" key="2">
    <source>
        <dbReference type="Proteomes" id="UP000053257"/>
    </source>
</evidence>
<organism evidence="1 2">
    <name type="scientific">Phlebiopsis gigantea (strain 11061_1 CR5-6)</name>
    <name type="common">White-rot fungus</name>
    <name type="synonym">Peniophora gigantea</name>
    <dbReference type="NCBI Taxonomy" id="745531"/>
    <lineage>
        <taxon>Eukaryota</taxon>
        <taxon>Fungi</taxon>
        <taxon>Dikarya</taxon>
        <taxon>Basidiomycota</taxon>
        <taxon>Agaricomycotina</taxon>
        <taxon>Agaricomycetes</taxon>
        <taxon>Polyporales</taxon>
        <taxon>Phanerochaetaceae</taxon>
        <taxon>Phlebiopsis</taxon>
    </lineage>
</organism>
<keyword evidence="2" id="KW-1185">Reference proteome</keyword>
<dbReference type="AlphaFoldDB" id="A0A0C3SFR4"/>
<accession>A0A0C3SFR4</accession>
<sequence length="172" mass="19421">MGPQICFRTSLSSTPTTISSCFPTPGSSLTVIQRRHRAFFYSGRLQNSSRFWRGSSWRRGEASLAGFPCAWNAATLGCRWPNKRGCADRSLGLVVVNGMHERTSTRASWPHRAFHSNHCVAHTGSLKPVVHMMFHGPSLTCTWCRWLCAQYARTVSFWETGFLVAWLTFFSL</sequence>
<gene>
    <name evidence="1" type="ORF">PHLGIDRAFT_261242</name>
</gene>
<proteinExistence type="predicted"/>
<reference evidence="1 2" key="1">
    <citation type="journal article" date="2014" name="PLoS Genet.">
        <title>Analysis of the Phlebiopsis gigantea genome, transcriptome and secretome provides insight into its pioneer colonization strategies of wood.</title>
        <authorList>
            <person name="Hori C."/>
            <person name="Ishida T."/>
            <person name="Igarashi K."/>
            <person name="Samejima M."/>
            <person name="Suzuki H."/>
            <person name="Master E."/>
            <person name="Ferreira P."/>
            <person name="Ruiz-Duenas F.J."/>
            <person name="Held B."/>
            <person name="Canessa P."/>
            <person name="Larrondo L.F."/>
            <person name="Schmoll M."/>
            <person name="Druzhinina I.S."/>
            <person name="Kubicek C.P."/>
            <person name="Gaskell J.A."/>
            <person name="Kersten P."/>
            <person name="St John F."/>
            <person name="Glasner J."/>
            <person name="Sabat G."/>
            <person name="Splinter BonDurant S."/>
            <person name="Syed K."/>
            <person name="Yadav J."/>
            <person name="Mgbeahuruike A.C."/>
            <person name="Kovalchuk A."/>
            <person name="Asiegbu F.O."/>
            <person name="Lackner G."/>
            <person name="Hoffmeister D."/>
            <person name="Rencoret J."/>
            <person name="Gutierrez A."/>
            <person name="Sun H."/>
            <person name="Lindquist E."/>
            <person name="Barry K."/>
            <person name="Riley R."/>
            <person name="Grigoriev I.V."/>
            <person name="Henrissat B."/>
            <person name="Kues U."/>
            <person name="Berka R.M."/>
            <person name="Martinez A.T."/>
            <person name="Covert S.F."/>
            <person name="Blanchette R.A."/>
            <person name="Cullen D."/>
        </authorList>
    </citation>
    <scope>NUCLEOTIDE SEQUENCE [LARGE SCALE GENOMIC DNA]</scope>
    <source>
        <strain evidence="1 2">11061_1 CR5-6</strain>
    </source>
</reference>
<evidence type="ECO:0000313" key="1">
    <source>
        <dbReference type="EMBL" id="KIP12540.1"/>
    </source>
</evidence>
<protein>
    <submittedName>
        <fullName evidence="1">Uncharacterized protein</fullName>
    </submittedName>
</protein>